<name>M2RPH2_CERS8</name>
<dbReference type="GO" id="GO:0005789">
    <property type="term" value="C:endoplasmic reticulum membrane"/>
    <property type="evidence" value="ECO:0007669"/>
    <property type="project" value="UniProtKB-SubCell"/>
</dbReference>
<keyword evidence="4 10" id="KW-0489">Methyltransferase</keyword>
<dbReference type="EMBL" id="KB445792">
    <property type="protein sequence ID" value="EMD40781.1"/>
    <property type="molecule type" value="Genomic_DNA"/>
</dbReference>
<evidence type="ECO:0000256" key="3">
    <source>
        <dbReference type="ARBA" id="ARBA00012151"/>
    </source>
</evidence>
<keyword evidence="7 10" id="KW-0812">Transmembrane</keyword>
<feature type="transmembrane region" description="Helical" evidence="10">
    <location>
        <begin position="204"/>
        <end position="229"/>
    </location>
</feature>
<evidence type="ECO:0000256" key="8">
    <source>
        <dbReference type="ARBA" id="ARBA00022989"/>
    </source>
</evidence>
<keyword evidence="9 10" id="KW-0472">Membrane</keyword>
<accession>M2RPH2</accession>
<evidence type="ECO:0000256" key="2">
    <source>
        <dbReference type="ARBA" id="ARBA00009140"/>
    </source>
</evidence>
<dbReference type="HOGENOM" id="CLU_065200_0_2_1"/>
<evidence type="ECO:0000256" key="10">
    <source>
        <dbReference type="RuleBase" id="RU362022"/>
    </source>
</evidence>
<organism evidence="12 13">
    <name type="scientific">Ceriporiopsis subvermispora (strain B)</name>
    <name type="common">White-rot fungus</name>
    <name type="synonym">Gelatoporia subvermispora</name>
    <dbReference type="NCBI Taxonomy" id="914234"/>
    <lineage>
        <taxon>Eukaryota</taxon>
        <taxon>Fungi</taxon>
        <taxon>Dikarya</taxon>
        <taxon>Basidiomycota</taxon>
        <taxon>Agaricomycotina</taxon>
        <taxon>Agaricomycetes</taxon>
        <taxon>Polyporales</taxon>
        <taxon>Gelatoporiaceae</taxon>
        <taxon>Gelatoporia</taxon>
    </lineage>
</organism>
<evidence type="ECO:0000256" key="11">
    <source>
        <dbReference type="SAM" id="MobiDB-lite"/>
    </source>
</evidence>
<dbReference type="InterPro" id="IPR025770">
    <property type="entry name" value="PPMT_MeTrfase"/>
</dbReference>
<reference evidence="12 13" key="1">
    <citation type="journal article" date="2012" name="Proc. Natl. Acad. Sci. U.S.A.">
        <title>Comparative genomics of Ceriporiopsis subvermispora and Phanerochaete chrysosporium provide insight into selective ligninolysis.</title>
        <authorList>
            <person name="Fernandez-Fueyo E."/>
            <person name="Ruiz-Duenas F.J."/>
            <person name="Ferreira P."/>
            <person name="Floudas D."/>
            <person name="Hibbett D.S."/>
            <person name="Canessa P."/>
            <person name="Larrondo L.F."/>
            <person name="James T.Y."/>
            <person name="Seelenfreund D."/>
            <person name="Lobos S."/>
            <person name="Polanco R."/>
            <person name="Tello M."/>
            <person name="Honda Y."/>
            <person name="Watanabe T."/>
            <person name="Watanabe T."/>
            <person name="Ryu J.S."/>
            <person name="Kubicek C.P."/>
            <person name="Schmoll M."/>
            <person name="Gaskell J."/>
            <person name="Hammel K.E."/>
            <person name="St John F.J."/>
            <person name="Vanden Wymelenberg A."/>
            <person name="Sabat G."/>
            <person name="Splinter BonDurant S."/>
            <person name="Syed K."/>
            <person name="Yadav J.S."/>
            <person name="Doddapaneni H."/>
            <person name="Subramanian V."/>
            <person name="Lavin J.L."/>
            <person name="Oguiza J.A."/>
            <person name="Perez G."/>
            <person name="Pisabarro A.G."/>
            <person name="Ramirez L."/>
            <person name="Santoyo F."/>
            <person name="Master E."/>
            <person name="Coutinho P.M."/>
            <person name="Henrissat B."/>
            <person name="Lombard V."/>
            <person name="Magnuson J.K."/>
            <person name="Kuees U."/>
            <person name="Hori C."/>
            <person name="Igarashi K."/>
            <person name="Samejima M."/>
            <person name="Held B.W."/>
            <person name="Barry K.W."/>
            <person name="LaButti K.M."/>
            <person name="Lapidus A."/>
            <person name="Lindquist E.A."/>
            <person name="Lucas S.M."/>
            <person name="Riley R."/>
            <person name="Salamov A.A."/>
            <person name="Hoffmeister D."/>
            <person name="Schwenk D."/>
            <person name="Hadar Y."/>
            <person name="Yarden O."/>
            <person name="de Vries R.P."/>
            <person name="Wiebenga A."/>
            <person name="Stenlid J."/>
            <person name="Eastwood D."/>
            <person name="Grigoriev I.V."/>
            <person name="Berka R.M."/>
            <person name="Blanchette R.A."/>
            <person name="Kersten P."/>
            <person name="Martinez A.T."/>
            <person name="Vicuna R."/>
            <person name="Cullen D."/>
        </authorList>
    </citation>
    <scope>NUCLEOTIDE SEQUENCE [LARGE SCALE GENOMIC DNA]</scope>
    <source>
        <strain evidence="12 13">B</strain>
    </source>
</reference>
<evidence type="ECO:0000256" key="1">
    <source>
        <dbReference type="ARBA" id="ARBA00004141"/>
    </source>
</evidence>
<evidence type="ECO:0000256" key="7">
    <source>
        <dbReference type="ARBA" id="ARBA00022692"/>
    </source>
</evidence>
<dbReference type="GO" id="GO:0032259">
    <property type="term" value="P:methylation"/>
    <property type="evidence" value="ECO:0007669"/>
    <property type="project" value="UniProtKB-KW"/>
</dbReference>
<dbReference type="PROSITE" id="PS51564">
    <property type="entry name" value="SAM_ICMT"/>
    <property type="match status" value="1"/>
</dbReference>
<dbReference type="InterPro" id="IPR007269">
    <property type="entry name" value="ICMT_MeTrfase"/>
</dbReference>
<comment type="catalytic activity">
    <reaction evidence="10">
        <text>[protein]-C-terminal S-[(2E,6E)-farnesyl]-L-cysteine + S-adenosyl-L-methionine = [protein]-C-terminal S-[(2E,6E)-farnesyl]-L-cysteine methyl ester + S-adenosyl-L-homocysteine</text>
        <dbReference type="Rhea" id="RHEA:21672"/>
        <dbReference type="Rhea" id="RHEA-COMP:12125"/>
        <dbReference type="Rhea" id="RHEA-COMP:12126"/>
        <dbReference type="ChEBI" id="CHEBI:57856"/>
        <dbReference type="ChEBI" id="CHEBI:59789"/>
        <dbReference type="ChEBI" id="CHEBI:90510"/>
        <dbReference type="ChEBI" id="CHEBI:90511"/>
        <dbReference type="EC" id="2.1.1.100"/>
    </reaction>
</comment>
<feature type="transmembrane region" description="Helical" evidence="10">
    <location>
        <begin position="149"/>
        <end position="169"/>
    </location>
</feature>
<dbReference type="Pfam" id="PF04140">
    <property type="entry name" value="ICMT"/>
    <property type="match status" value="1"/>
</dbReference>
<gene>
    <name evidence="12" type="ORF">CERSUDRAFT_111364</name>
</gene>
<evidence type="ECO:0000256" key="4">
    <source>
        <dbReference type="ARBA" id="ARBA00022603"/>
    </source>
</evidence>
<evidence type="ECO:0000256" key="5">
    <source>
        <dbReference type="ARBA" id="ARBA00022679"/>
    </source>
</evidence>
<dbReference type="Gene3D" id="1.20.120.1630">
    <property type="match status" value="1"/>
</dbReference>
<evidence type="ECO:0000256" key="6">
    <source>
        <dbReference type="ARBA" id="ARBA00022691"/>
    </source>
</evidence>
<keyword evidence="6 10" id="KW-0949">S-adenosyl-L-methionine</keyword>
<dbReference type="AlphaFoldDB" id="M2RPH2"/>
<keyword evidence="8 10" id="KW-1133">Transmembrane helix</keyword>
<dbReference type="PANTHER" id="PTHR12714">
    <property type="entry name" value="PROTEIN-S ISOPRENYLCYSTEINE O-METHYLTRANSFERASE"/>
    <property type="match status" value="1"/>
</dbReference>
<keyword evidence="13" id="KW-1185">Reference proteome</keyword>
<dbReference type="STRING" id="914234.M2RPH2"/>
<dbReference type="Proteomes" id="UP000016930">
    <property type="component" value="Unassembled WGS sequence"/>
</dbReference>
<dbReference type="PANTHER" id="PTHR12714:SF9">
    <property type="entry name" value="PROTEIN-S-ISOPRENYLCYSTEINE O-METHYLTRANSFERASE"/>
    <property type="match status" value="1"/>
</dbReference>
<feature type="region of interest" description="Disordered" evidence="11">
    <location>
        <begin position="1"/>
        <end position="37"/>
    </location>
</feature>
<dbReference type="GO" id="GO:0004671">
    <property type="term" value="F:protein C-terminal S-isoprenylcysteine carboxyl O-methyltransferase activity"/>
    <property type="evidence" value="ECO:0007669"/>
    <property type="project" value="UniProtKB-EC"/>
</dbReference>
<evidence type="ECO:0000313" key="13">
    <source>
        <dbReference type="Proteomes" id="UP000016930"/>
    </source>
</evidence>
<feature type="transmembrane region" description="Helical" evidence="10">
    <location>
        <begin position="46"/>
        <end position="69"/>
    </location>
</feature>
<keyword evidence="5" id="KW-0808">Transferase</keyword>
<comment type="subcellular location">
    <subcellularLocation>
        <location evidence="10">Endoplasmic reticulum membrane</location>
        <topology evidence="10">Multi-pass membrane protein</topology>
    </subcellularLocation>
    <subcellularLocation>
        <location evidence="1">Membrane</location>
        <topology evidence="1">Multi-pass membrane protein</topology>
    </subcellularLocation>
</comment>
<evidence type="ECO:0000256" key="9">
    <source>
        <dbReference type="ARBA" id="ARBA00023136"/>
    </source>
</evidence>
<dbReference type="OrthoDB" id="422086at2759"/>
<proteinExistence type="inferred from homology"/>
<protein>
    <recommendedName>
        <fullName evidence="3 10">Protein-S-isoprenylcysteine O-methyltransferase</fullName>
        <ecNumber evidence="3 10">2.1.1.100</ecNumber>
    </recommendedName>
</protein>
<feature type="transmembrane region" description="Helical" evidence="10">
    <location>
        <begin position="118"/>
        <end position="137"/>
    </location>
</feature>
<dbReference type="EC" id="2.1.1.100" evidence="3 10"/>
<evidence type="ECO:0000313" key="12">
    <source>
        <dbReference type="EMBL" id="EMD40781.1"/>
    </source>
</evidence>
<keyword evidence="10" id="KW-0256">Endoplasmic reticulum</keyword>
<comment type="similarity">
    <text evidence="2 10">Belongs to the class VI-like SAM-binding methyltransferase superfamily. Isoprenylcysteine carboxyl methyltransferase family.</text>
</comment>
<sequence>MQAPQTADGFDERLRQRLAAPPPRPLETIPRDPTFRSEGHIPNTPLAAATISFILGGSFVLGSLTFLVGGFDNHWWATPQLGFYVAAWSFFHWAEFAVTAGWNPDKCSVGSFLLENGALYHVAHTVAVFEYLVTLYFKPSVKSYSNVSTFGVALAVAGQILRSLAMIHAGSSFSHIVAYRKLDTHILVTNGIYRWFRHPSYTGFFYWALGAQLVLQNPISFVAFVIVLWRFFYYRIKGEESSLVRFFGNDYVEYRKRVGIWIPFIR</sequence>
<feature type="transmembrane region" description="Helical" evidence="10">
    <location>
        <begin position="81"/>
        <end position="98"/>
    </location>
</feature>